<evidence type="ECO:0000313" key="2">
    <source>
        <dbReference type="EMBL" id="CAE0706687.1"/>
    </source>
</evidence>
<dbReference type="EMBL" id="CAKKNE010000006">
    <property type="protein sequence ID" value="CAH0379815.1"/>
    <property type="molecule type" value="Genomic_DNA"/>
</dbReference>
<evidence type="ECO:0000313" key="4">
    <source>
        <dbReference type="Proteomes" id="UP000789595"/>
    </source>
</evidence>
<feature type="compositionally biased region" description="Basic and acidic residues" evidence="1">
    <location>
        <begin position="192"/>
        <end position="201"/>
    </location>
</feature>
<gene>
    <name evidence="2" type="ORF">PCAL00307_LOCUS22138</name>
    <name evidence="3" type="ORF">PECAL_6P14530</name>
</gene>
<keyword evidence="4" id="KW-1185">Reference proteome</keyword>
<evidence type="ECO:0000256" key="1">
    <source>
        <dbReference type="SAM" id="MobiDB-lite"/>
    </source>
</evidence>
<dbReference type="AlphaFoldDB" id="A0A7S4A7X4"/>
<proteinExistence type="predicted"/>
<protein>
    <submittedName>
        <fullName evidence="2">Uncharacterized protein</fullName>
    </submittedName>
</protein>
<dbReference type="Proteomes" id="UP000789595">
    <property type="component" value="Unassembled WGS sequence"/>
</dbReference>
<feature type="region of interest" description="Disordered" evidence="1">
    <location>
        <begin position="157"/>
        <end position="210"/>
    </location>
</feature>
<sequence>MSVPAGQAARRLAPAGAAALAGLAAGDRTEALRDRPTESEEPEVPLAGSWLEIGLKPGDVDVDGGLEILAPAAVETIPAEALASEAARRAVRLGADLARDPAVQRAVAARIGGVPQLEDVSREGETEALRAVVEALTVERDDLLRQRLETQREALGLDVEGLSLPPTPPEGSEGSADSIEQMFWGPQRRRDRAPEETGNDDKDTEEEEDFTFTEQALGAALAVASLVLVVSVARAAKPVLARRAALVAAAAIAGVVVGL</sequence>
<accession>A0A7S4A7X4</accession>
<evidence type="ECO:0000313" key="3">
    <source>
        <dbReference type="EMBL" id="CAH0379815.1"/>
    </source>
</evidence>
<organism evidence="2">
    <name type="scientific">Pelagomonas calceolata</name>
    <dbReference type="NCBI Taxonomy" id="35677"/>
    <lineage>
        <taxon>Eukaryota</taxon>
        <taxon>Sar</taxon>
        <taxon>Stramenopiles</taxon>
        <taxon>Ochrophyta</taxon>
        <taxon>Pelagophyceae</taxon>
        <taxon>Pelagomonadales</taxon>
        <taxon>Pelagomonadaceae</taxon>
        <taxon>Pelagomonas</taxon>
    </lineage>
</organism>
<reference evidence="2" key="1">
    <citation type="submission" date="2021-01" db="EMBL/GenBank/DDBJ databases">
        <authorList>
            <person name="Corre E."/>
            <person name="Pelletier E."/>
            <person name="Niang G."/>
            <person name="Scheremetjew M."/>
            <person name="Finn R."/>
            <person name="Kale V."/>
            <person name="Holt S."/>
            <person name="Cochrane G."/>
            <person name="Meng A."/>
            <person name="Brown T."/>
            <person name="Cohen L."/>
        </authorList>
    </citation>
    <scope>NUCLEOTIDE SEQUENCE</scope>
    <source>
        <strain evidence="2">CCMP1756</strain>
    </source>
</reference>
<name>A0A7S4A7X4_9STRA</name>
<reference evidence="3" key="2">
    <citation type="submission" date="2021-11" db="EMBL/GenBank/DDBJ databases">
        <authorList>
            <consortium name="Genoscope - CEA"/>
            <person name="William W."/>
        </authorList>
    </citation>
    <scope>NUCLEOTIDE SEQUENCE</scope>
</reference>
<dbReference type="EMBL" id="HBIW01025669">
    <property type="protein sequence ID" value="CAE0706687.1"/>
    <property type="molecule type" value="Transcribed_RNA"/>
</dbReference>